<organism evidence="2 3">
    <name type="scientific">Arundinibacter roseus</name>
    <dbReference type="NCBI Taxonomy" id="2070510"/>
    <lineage>
        <taxon>Bacteria</taxon>
        <taxon>Pseudomonadati</taxon>
        <taxon>Bacteroidota</taxon>
        <taxon>Cytophagia</taxon>
        <taxon>Cytophagales</taxon>
        <taxon>Spirosomataceae</taxon>
        <taxon>Arundinibacter</taxon>
    </lineage>
</organism>
<evidence type="ECO:0008006" key="4">
    <source>
        <dbReference type="Google" id="ProtNLM"/>
    </source>
</evidence>
<feature type="transmembrane region" description="Helical" evidence="1">
    <location>
        <begin position="127"/>
        <end position="151"/>
    </location>
</feature>
<dbReference type="Proteomes" id="UP000295706">
    <property type="component" value="Unassembled WGS sequence"/>
</dbReference>
<feature type="transmembrane region" description="Helical" evidence="1">
    <location>
        <begin position="291"/>
        <end position="313"/>
    </location>
</feature>
<feature type="transmembrane region" description="Helical" evidence="1">
    <location>
        <begin position="334"/>
        <end position="356"/>
    </location>
</feature>
<dbReference type="SUPFAM" id="SSF52151">
    <property type="entry name" value="FabD/lysophospholipase-like"/>
    <property type="match status" value="1"/>
</dbReference>
<sequence>MKFLLQKLQNRQSRLMSILSASRISLLMCALLVFITALDQSDTILIDLLDTSEYESLTFPVNFLLFAGLLLSLTFILSHYPIYLEYKSDHPGTIQWQMKKVAWGWGFITYKDHENQQKVRQQQRDSFATFLVAHLRNLWGLLLLMSVFYVLVQVHARTVLLFSGQEKNIMLWKWGQIALYVVSCLGSYRLLFATFANKTKRHQQNLIRATFVFWFLTLVATAFSIQNFGWSGYTFGGFYAFMYSSAVFYSAIRLFRKSSVLGNDLHFLYAIAGCGFFSLSIILIAHRAVFFFNPLVILLAQCILLYGFFIIPLKHYFYYRQPEIKYKSRAGKFFFVWLLPKRVPLLIVWAIVAGTIGNNLHLLETIPENPARTISQATFAKDVNAHFKNKSTIFYISSFGGGLKANIWNQLILDSLTRFQGQNILDQTVAMSGVSGGAIGHAVFTGFQNKGMGTHHEDIVKLGSTNFLSLDLTFLLGRDLIYELLPGKFFEWMGSPKDRAKRAMAGYDGFIEADTSMLQSSFREFWAGLYLKQRGANKFFPALIGNSAGTHIQRGIACSVWMSKDTFDTTFFDSTDLLSFPNSTQSLPFLYAASCTNRFPVFSPAAKVQGKGHFIDGGYFENSGMLSLKDFDQTLFNSTAISDSTRKNRRIFIQIINSREEYIKFLLKNGRILKMEKESGEFGSIVGTVTSISFLPSYLMSKYASDKNYVQIHLPYYVTKNDICNLLKAKSVVLDPETELRIMKSNEKILKLTRGNPYGFVQPPLARLVGRQAVQYMEAVLRDSETWKELNKVLKTTN</sequence>
<feature type="transmembrane region" description="Helical" evidence="1">
    <location>
        <begin position="63"/>
        <end position="83"/>
    </location>
</feature>
<keyword evidence="1" id="KW-1133">Transmembrane helix</keyword>
<accession>A0A4R4K4I6</accession>
<dbReference type="RefSeq" id="WP_132120429.1">
    <property type="nucleotide sequence ID" value="NZ_SMJU01000012.1"/>
</dbReference>
<evidence type="ECO:0000313" key="2">
    <source>
        <dbReference type="EMBL" id="TDB62364.1"/>
    </source>
</evidence>
<keyword evidence="1" id="KW-0472">Membrane</keyword>
<gene>
    <name evidence="2" type="ORF">EZE20_18455</name>
</gene>
<feature type="transmembrane region" description="Helical" evidence="1">
    <location>
        <begin position="267"/>
        <end position="285"/>
    </location>
</feature>
<feature type="transmembrane region" description="Helical" evidence="1">
    <location>
        <begin position="236"/>
        <end position="255"/>
    </location>
</feature>
<protein>
    <recommendedName>
        <fullName evidence="4">PNPLA domain-containing protein</fullName>
    </recommendedName>
</protein>
<feature type="transmembrane region" description="Helical" evidence="1">
    <location>
        <begin position="211"/>
        <end position="230"/>
    </location>
</feature>
<feature type="transmembrane region" description="Helical" evidence="1">
    <location>
        <begin position="171"/>
        <end position="191"/>
    </location>
</feature>
<name>A0A4R4K4I6_9BACT</name>
<evidence type="ECO:0000313" key="3">
    <source>
        <dbReference type="Proteomes" id="UP000295706"/>
    </source>
</evidence>
<dbReference type="OrthoDB" id="1488930at2"/>
<keyword evidence="1" id="KW-0812">Transmembrane</keyword>
<comment type="caution">
    <text evidence="2">The sequence shown here is derived from an EMBL/GenBank/DDBJ whole genome shotgun (WGS) entry which is preliminary data.</text>
</comment>
<evidence type="ECO:0000256" key="1">
    <source>
        <dbReference type="SAM" id="Phobius"/>
    </source>
</evidence>
<dbReference type="AlphaFoldDB" id="A0A4R4K4I6"/>
<proteinExistence type="predicted"/>
<dbReference type="EMBL" id="SMJU01000012">
    <property type="protein sequence ID" value="TDB62364.1"/>
    <property type="molecule type" value="Genomic_DNA"/>
</dbReference>
<reference evidence="2 3" key="1">
    <citation type="submission" date="2019-02" db="EMBL/GenBank/DDBJ databases">
        <title>Arundinibacter roseus gen. nov., sp. nov., a new member of the family Cytophagaceae.</title>
        <authorList>
            <person name="Szuroczki S."/>
            <person name="Khayer B."/>
            <person name="Sproer C."/>
            <person name="Toumi M."/>
            <person name="Szabo A."/>
            <person name="Felfoldi T."/>
            <person name="Schumann P."/>
            <person name="Toth E."/>
        </authorList>
    </citation>
    <scope>NUCLEOTIDE SEQUENCE [LARGE SCALE GENOMIC DNA]</scope>
    <source>
        <strain evidence="2 3">DMA-k-7a</strain>
    </source>
</reference>
<dbReference type="InterPro" id="IPR016035">
    <property type="entry name" value="Acyl_Trfase/lysoPLipase"/>
</dbReference>
<keyword evidence="3" id="KW-1185">Reference proteome</keyword>